<reference evidence="2 3" key="1">
    <citation type="journal article" date="2011" name="Appl. Environ. Microbiol.">
        <title>Methanogenic archaea isolated from Taiwan's Chelungpu fault.</title>
        <authorList>
            <person name="Wu S.Y."/>
            <person name="Lai M.C."/>
        </authorList>
    </citation>
    <scope>NUCLEOTIDE SEQUENCE [LARGE SCALE GENOMIC DNA]</scope>
    <source>
        <strain evidence="2 3">St545Mb</strain>
    </source>
</reference>
<keyword evidence="1" id="KW-1133">Transmembrane helix</keyword>
<proteinExistence type="predicted"/>
<evidence type="ECO:0000313" key="3">
    <source>
        <dbReference type="Proteomes" id="UP001206983"/>
    </source>
</evidence>
<gene>
    <name evidence="2" type="ORF">PV02_09790</name>
</gene>
<protein>
    <submittedName>
        <fullName evidence="2">Uncharacterized protein</fullName>
    </submittedName>
</protein>
<feature type="transmembrane region" description="Helical" evidence="1">
    <location>
        <begin position="65"/>
        <end position="86"/>
    </location>
</feature>
<dbReference type="RefSeq" id="WP_256623256.1">
    <property type="nucleotide sequence ID" value="NZ_JTEO01000005.1"/>
</dbReference>
<dbReference type="EMBL" id="JTEO01000005">
    <property type="protein sequence ID" value="MCQ6963389.1"/>
    <property type="molecule type" value="Genomic_DNA"/>
</dbReference>
<keyword evidence="1" id="KW-0472">Membrane</keyword>
<evidence type="ECO:0000256" key="1">
    <source>
        <dbReference type="SAM" id="Phobius"/>
    </source>
</evidence>
<evidence type="ECO:0000313" key="2">
    <source>
        <dbReference type="EMBL" id="MCQ6963389.1"/>
    </source>
</evidence>
<dbReference type="Proteomes" id="UP001206983">
    <property type="component" value="Unassembled WGS sequence"/>
</dbReference>
<name>A0AAE3HC44_9EURY</name>
<dbReference type="AlphaFoldDB" id="A0AAE3HC44"/>
<comment type="caution">
    <text evidence="2">The sequence shown here is derived from an EMBL/GenBank/DDBJ whole genome shotgun (WGS) entry which is preliminary data.</text>
</comment>
<keyword evidence="1" id="KW-0812">Transmembrane</keyword>
<keyword evidence="3" id="KW-1185">Reference proteome</keyword>
<organism evidence="2 3">
    <name type="scientific">Methanolobus chelungpuianus</name>
    <dbReference type="NCBI Taxonomy" id="502115"/>
    <lineage>
        <taxon>Archaea</taxon>
        <taxon>Methanobacteriati</taxon>
        <taxon>Methanobacteriota</taxon>
        <taxon>Stenosarchaea group</taxon>
        <taxon>Methanomicrobia</taxon>
        <taxon>Methanosarcinales</taxon>
        <taxon>Methanosarcinaceae</taxon>
        <taxon>Methanolobus</taxon>
    </lineage>
</organism>
<feature type="transmembrane region" description="Helical" evidence="1">
    <location>
        <begin position="20"/>
        <end position="44"/>
    </location>
</feature>
<accession>A0AAE3HC44</accession>
<sequence length="88" mass="9670">MEIVLTHPSVLIDLSSVENLSMYSNLGLSEYSSFGVAAFVILLASKKVLKESDRWSPDISSALQMAILPLMIAFIAIFAFNIMRFAGQ</sequence>